<gene>
    <name evidence="3" type="ORF">PPENT_87.1.T1070027</name>
</gene>
<dbReference type="OrthoDB" id="298576at2759"/>
<evidence type="ECO:0008006" key="5">
    <source>
        <dbReference type="Google" id="ProtNLM"/>
    </source>
</evidence>
<evidence type="ECO:0000256" key="1">
    <source>
        <dbReference type="SAM" id="Phobius"/>
    </source>
</evidence>
<proteinExistence type="predicted"/>
<feature type="signal peptide" evidence="2">
    <location>
        <begin position="1"/>
        <end position="19"/>
    </location>
</feature>
<feature type="transmembrane region" description="Helical" evidence="1">
    <location>
        <begin position="360"/>
        <end position="380"/>
    </location>
</feature>
<protein>
    <recommendedName>
        <fullName evidence="5">Transmembrane protein</fullName>
    </recommendedName>
</protein>
<feature type="chain" id="PRO_5035728478" description="Transmembrane protein" evidence="2">
    <location>
        <begin position="20"/>
        <end position="415"/>
    </location>
</feature>
<comment type="caution">
    <text evidence="3">The sequence shown here is derived from an EMBL/GenBank/DDBJ whole genome shotgun (WGS) entry which is preliminary data.</text>
</comment>
<accession>A0A8S1X229</accession>
<name>A0A8S1X229_9CILI</name>
<keyword evidence="2" id="KW-0732">Signal</keyword>
<evidence type="ECO:0000313" key="3">
    <source>
        <dbReference type="EMBL" id="CAD8194519.1"/>
    </source>
</evidence>
<keyword evidence="1" id="KW-1133">Transmembrane helix</keyword>
<organism evidence="3 4">
    <name type="scientific">Paramecium pentaurelia</name>
    <dbReference type="NCBI Taxonomy" id="43138"/>
    <lineage>
        <taxon>Eukaryota</taxon>
        <taxon>Sar</taxon>
        <taxon>Alveolata</taxon>
        <taxon>Ciliophora</taxon>
        <taxon>Intramacronucleata</taxon>
        <taxon>Oligohymenophorea</taxon>
        <taxon>Peniculida</taxon>
        <taxon>Parameciidae</taxon>
        <taxon>Paramecium</taxon>
    </lineage>
</organism>
<sequence>MKFVYTFILYLAVVKCSNSFTFQLNSGDLSRTTLEFSANHPVYQLSLRCDSYATDLWLAYNYANLTITPEQRQQYKCSDKNFTITLSNDFTDEYATIQVYNQNTSVKIQSFDFLTDSQTTYKTALTANKATTQGLYYTKNDFSMQVSYPSTMYVEILKCPTSESKIEVMQFNEFGQYRNLDGNFNNKFFYDVFNASNGSSYYRLQQSHYDSPDVFIKYQRAQQQQIKDIKSYINYSYFRPSVQVKGDKIFITFPDFKVKNYEQVELRVTVGWDGSETKEIICAYGDPDIWRQYNSYSINKYNLTYNIYGNNQLVADFPSYIQGSYNIRTTAIVNFGTIKQTIPMQTVQIYRNLYAPSGSLLVHILAPIIISVLALFGLIVGGCKYRKKKALYLQEQQLGQLQQQHQIQNPYIGIQ</sequence>
<reference evidence="3" key="1">
    <citation type="submission" date="2021-01" db="EMBL/GenBank/DDBJ databases">
        <authorList>
            <consortium name="Genoscope - CEA"/>
            <person name="William W."/>
        </authorList>
    </citation>
    <scope>NUCLEOTIDE SEQUENCE</scope>
</reference>
<keyword evidence="4" id="KW-1185">Reference proteome</keyword>
<dbReference type="AlphaFoldDB" id="A0A8S1X229"/>
<evidence type="ECO:0000313" key="4">
    <source>
        <dbReference type="Proteomes" id="UP000689195"/>
    </source>
</evidence>
<dbReference type="EMBL" id="CAJJDO010000107">
    <property type="protein sequence ID" value="CAD8194519.1"/>
    <property type="molecule type" value="Genomic_DNA"/>
</dbReference>
<evidence type="ECO:0000256" key="2">
    <source>
        <dbReference type="SAM" id="SignalP"/>
    </source>
</evidence>
<keyword evidence="1" id="KW-0812">Transmembrane</keyword>
<keyword evidence="1" id="KW-0472">Membrane</keyword>
<dbReference type="Proteomes" id="UP000689195">
    <property type="component" value="Unassembled WGS sequence"/>
</dbReference>